<evidence type="ECO:0000313" key="3">
    <source>
        <dbReference type="Proteomes" id="UP001253851"/>
    </source>
</evidence>
<dbReference type="Proteomes" id="UP001268896">
    <property type="component" value="Unassembled WGS sequence"/>
</dbReference>
<dbReference type="EMBL" id="JARQDZ010000012">
    <property type="protein sequence ID" value="MDT2984070.1"/>
    <property type="molecule type" value="Genomic_DNA"/>
</dbReference>
<gene>
    <name evidence="1" type="ORF">P7I32_17280</name>
    <name evidence="2" type="ORF">P7I34_15465</name>
</gene>
<organism evidence="1 4">
    <name type="scientific">Enterococcus casseliflavus</name>
    <name type="common">Enterococcus flavescens</name>
    <dbReference type="NCBI Taxonomy" id="37734"/>
    <lineage>
        <taxon>Bacteria</taxon>
        <taxon>Bacillati</taxon>
        <taxon>Bacillota</taxon>
        <taxon>Bacilli</taxon>
        <taxon>Lactobacillales</taxon>
        <taxon>Enterococcaceae</taxon>
        <taxon>Enterococcus</taxon>
    </lineage>
</organism>
<accession>A0AAW8UNI7</accession>
<proteinExistence type="predicted"/>
<evidence type="ECO:0000313" key="2">
    <source>
        <dbReference type="EMBL" id="MDT2984070.1"/>
    </source>
</evidence>
<name>A0AAW8UNI7_ENTCA</name>
<evidence type="ECO:0000313" key="4">
    <source>
        <dbReference type="Proteomes" id="UP001268896"/>
    </source>
</evidence>
<dbReference type="RefSeq" id="WP_016612382.1">
    <property type="nucleotide sequence ID" value="NZ_CABHBI010000010.1"/>
</dbReference>
<dbReference type="AlphaFoldDB" id="A0AAW8UNI7"/>
<sequence>MFKKVLGTITIMGGMLVFFSNPVTTFADNLADEIAKGNPQVSEPIISNSSNLEITPETQSLIDNYVAESSGNQDTINEIIENCKQSGIISSQEMNKAISDFILSATIDPTQLEEALVSANELVNTSESRVSTSRAAVDPIKLARSGWAAGIAIVRNEGYPNTAMYMKYAEVPSFLSPSPAKHVSNGNAWAKNVVSGNDILGSFYSEYKAWVRGTSKTKTIKGTFAFTSGDKYYALHNVKYSYSFVRQSNGSVKTTGVVTDVYDFAPSNYESIKVGFANNYAYAMQSLGLIKPFNIEIKHSF</sequence>
<comment type="caution">
    <text evidence="1">The sequence shown here is derived from an EMBL/GenBank/DDBJ whole genome shotgun (WGS) entry which is preliminary data.</text>
</comment>
<dbReference type="Proteomes" id="UP001253851">
    <property type="component" value="Unassembled WGS sequence"/>
</dbReference>
<reference evidence="1 3" key="1">
    <citation type="submission" date="2023-03" db="EMBL/GenBank/DDBJ databases">
        <authorList>
            <person name="Shen W."/>
            <person name="Cai J."/>
        </authorList>
    </citation>
    <scope>NUCLEOTIDE SEQUENCE</scope>
    <source>
        <strain evidence="2 3">B516</strain>
        <strain evidence="1">K72-2</strain>
    </source>
</reference>
<evidence type="ECO:0000313" key="1">
    <source>
        <dbReference type="EMBL" id="MDT2966326.1"/>
    </source>
</evidence>
<protein>
    <submittedName>
        <fullName evidence="1">Uncharacterized protein</fullName>
    </submittedName>
</protein>
<dbReference type="EMBL" id="JARQDV010000030">
    <property type="protein sequence ID" value="MDT2966326.1"/>
    <property type="molecule type" value="Genomic_DNA"/>
</dbReference>